<dbReference type="AlphaFoldDB" id="A0A9P8L7Y9"/>
<keyword evidence="3" id="KW-0560">Oxidoreductase</keyword>
<evidence type="ECO:0000313" key="6">
    <source>
        <dbReference type="Proteomes" id="UP000750711"/>
    </source>
</evidence>
<name>A0A9P8L7Y9_9PEZI</name>
<dbReference type="SUPFAM" id="SSF51430">
    <property type="entry name" value="NAD(P)-linked oxidoreductase"/>
    <property type="match status" value="1"/>
</dbReference>
<dbReference type="Gene3D" id="3.20.20.100">
    <property type="entry name" value="NADP-dependent oxidoreductase domain"/>
    <property type="match status" value="1"/>
</dbReference>
<proteinExistence type="inferred from homology"/>
<feature type="domain" description="NADP-dependent oxidoreductase" evidence="4">
    <location>
        <begin position="17"/>
        <end position="76"/>
    </location>
</feature>
<dbReference type="PANTHER" id="PTHR43827:SF3">
    <property type="entry name" value="NADP-DEPENDENT OXIDOREDUCTASE DOMAIN-CONTAINING PROTEIN"/>
    <property type="match status" value="1"/>
</dbReference>
<evidence type="ECO:0000313" key="5">
    <source>
        <dbReference type="EMBL" id="KAH0555944.1"/>
    </source>
</evidence>
<dbReference type="Pfam" id="PF00248">
    <property type="entry name" value="Aldo_ket_red"/>
    <property type="match status" value="1"/>
</dbReference>
<organism evidence="5 6">
    <name type="scientific">Trichoglossum hirsutum</name>
    <dbReference type="NCBI Taxonomy" id="265104"/>
    <lineage>
        <taxon>Eukaryota</taxon>
        <taxon>Fungi</taxon>
        <taxon>Dikarya</taxon>
        <taxon>Ascomycota</taxon>
        <taxon>Pezizomycotina</taxon>
        <taxon>Geoglossomycetes</taxon>
        <taxon>Geoglossales</taxon>
        <taxon>Geoglossaceae</taxon>
        <taxon>Trichoglossum</taxon>
    </lineage>
</organism>
<evidence type="ECO:0000256" key="2">
    <source>
        <dbReference type="ARBA" id="ARBA00022857"/>
    </source>
</evidence>
<dbReference type="GO" id="GO:0016616">
    <property type="term" value="F:oxidoreductase activity, acting on the CH-OH group of donors, NAD or NADP as acceptor"/>
    <property type="evidence" value="ECO:0007669"/>
    <property type="project" value="UniProtKB-ARBA"/>
</dbReference>
<protein>
    <recommendedName>
        <fullName evidence="4">NADP-dependent oxidoreductase domain-containing protein</fullName>
    </recommendedName>
</protein>
<comment type="caution">
    <text evidence="5">The sequence shown here is derived from an EMBL/GenBank/DDBJ whole genome shotgun (WGS) entry which is preliminary data.</text>
</comment>
<keyword evidence="2" id="KW-0521">NADP</keyword>
<dbReference type="PANTHER" id="PTHR43827">
    <property type="entry name" value="2,5-DIKETO-D-GLUCONIC ACID REDUCTASE"/>
    <property type="match status" value="1"/>
</dbReference>
<gene>
    <name evidence="5" type="ORF">GP486_006115</name>
</gene>
<keyword evidence="6" id="KW-1185">Reference proteome</keyword>
<accession>A0A9P8L7Y9</accession>
<dbReference type="Proteomes" id="UP000750711">
    <property type="component" value="Unassembled WGS sequence"/>
</dbReference>
<evidence type="ECO:0000259" key="4">
    <source>
        <dbReference type="Pfam" id="PF00248"/>
    </source>
</evidence>
<dbReference type="EMBL" id="JAGHQM010001291">
    <property type="protein sequence ID" value="KAH0555944.1"/>
    <property type="molecule type" value="Genomic_DNA"/>
</dbReference>
<sequence length="76" mass="8102">MNTFLLNTGTTIQAVSFGTFQSEAGNTGVESAVLSAFDAGYRQIDTASAYGNEEEVGKAIKRSGIARHELFVITKL</sequence>
<comment type="similarity">
    <text evidence="1">Belongs to the aldo/keto reductase family.</text>
</comment>
<evidence type="ECO:0000256" key="1">
    <source>
        <dbReference type="ARBA" id="ARBA00007905"/>
    </source>
</evidence>
<reference evidence="5" key="1">
    <citation type="submission" date="2021-03" db="EMBL/GenBank/DDBJ databases">
        <title>Comparative genomics and phylogenomic investigation of the class Geoglossomycetes provide insights into ecological specialization and systematics.</title>
        <authorList>
            <person name="Melie T."/>
            <person name="Pirro S."/>
            <person name="Miller A.N."/>
            <person name="Quandt A."/>
        </authorList>
    </citation>
    <scope>NUCLEOTIDE SEQUENCE</scope>
    <source>
        <strain evidence="5">CAQ_001_2017</strain>
    </source>
</reference>
<evidence type="ECO:0000256" key="3">
    <source>
        <dbReference type="ARBA" id="ARBA00023002"/>
    </source>
</evidence>
<dbReference type="InterPro" id="IPR036812">
    <property type="entry name" value="NAD(P)_OxRdtase_dom_sf"/>
</dbReference>
<dbReference type="InterPro" id="IPR023210">
    <property type="entry name" value="NADP_OxRdtase_dom"/>
</dbReference>
<dbReference type="InterPro" id="IPR020471">
    <property type="entry name" value="AKR"/>
</dbReference>